<proteinExistence type="predicted"/>
<evidence type="ECO:0000313" key="3">
    <source>
        <dbReference type="EMBL" id="KUJ15028.1"/>
    </source>
</evidence>
<name>A0A194X4C1_MOLSC</name>
<gene>
    <name evidence="3" type="ORF">LY89DRAFT_698526</name>
</gene>
<dbReference type="Pfam" id="PF00106">
    <property type="entry name" value="adh_short"/>
    <property type="match status" value="1"/>
</dbReference>
<dbReference type="OrthoDB" id="47007at2759"/>
<dbReference type="PANTHER" id="PTHR43086:SF2">
    <property type="entry name" value="HYDROXYSTEROID DEHYDROGENASE-LIKE PROTEIN 1"/>
    <property type="match status" value="1"/>
</dbReference>
<dbReference type="Proteomes" id="UP000070700">
    <property type="component" value="Unassembled WGS sequence"/>
</dbReference>
<dbReference type="STRING" id="149040.A0A194X4C1"/>
<dbReference type="GO" id="GO:0030497">
    <property type="term" value="P:fatty acid elongation"/>
    <property type="evidence" value="ECO:0007669"/>
    <property type="project" value="TreeGrafter"/>
</dbReference>
<dbReference type="KEGG" id="psco:LY89DRAFT_698526"/>
<dbReference type="GO" id="GO:0005783">
    <property type="term" value="C:endoplasmic reticulum"/>
    <property type="evidence" value="ECO:0007669"/>
    <property type="project" value="TreeGrafter"/>
</dbReference>
<dbReference type="InParanoid" id="A0A194X4C1"/>
<dbReference type="GO" id="GO:0016491">
    <property type="term" value="F:oxidoreductase activity"/>
    <property type="evidence" value="ECO:0007669"/>
    <property type="project" value="UniProtKB-KW"/>
</dbReference>
<dbReference type="AlphaFoldDB" id="A0A194X4C1"/>
<evidence type="ECO:0000313" key="4">
    <source>
        <dbReference type="Proteomes" id="UP000070700"/>
    </source>
</evidence>
<protein>
    <submittedName>
        <fullName evidence="3">NAD(P)-binding protein</fullName>
    </submittedName>
</protein>
<reference evidence="3 4" key="1">
    <citation type="submission" date="2015-10" db="EMBL/GenBank/DDBJ databases">
        <title>Full genome of DAOMC 229536 Phialocephala scopiformis, a fungal endophyte of spruce producing the potent anti-insectan compound rugulosin.</title>
        <authorList>
            <consortium name="DOE Joint Genome Institute"/>
            <person name="Walker A.K."/>
            <person name="Frasz S.L."/>
            <person name="Seifert K.A."/>
            <person name="Miller J.D."/>
            <person name="Mondo S.J."/>
            <person name="Labutti K."/>
            <person name="Lipzen A."/>
            <person name="Dockter R."/>
            <person name="Kennedy M."/>
            <person name="Grigoriev I.V."/>
            <person name="Spatafora J.W."/>
        </authorList>
    </citation>
    <scope>NUCLEOTIDE SEQUENCE [LARGE SCALE GENOMIC DNA]</scope>
    <source>
        <strain evidence="3 4">CBS 120377</strain>
    </source>
</reference>
<dbReference type="InterPro" id="IPR036291">
    <property type="entry name" value="NAD(P)-bd_dom_sf"/>
</dbReference>
<dbReference type="InterPro" id="IPR002347">
    <property type="entry name" value="SDR_fam"/>
</dbReference>
<dbReference type="EMBL" id="KQ947419">
    <property type="protein sequence ID" value="KUJ15028.1"/>
    <property type="molecule type" value="Genomic_DNA"/>
</dbReference>
<dbReference type="PIRSF" id="PIRSF000126">
    <property type="entry name" value="11-beta-HSD1"/>
    <property type="match status" value="1"/>
</dbReference>
<keyword evidence="2" id="KW-0560">Oxidoreductase</keyword>
<dbReference type="GeneID" id="28826713"/>
<sequence>MAPSDGIGEAFANELCSRGFNVILHGRNPKKLSTVQSKLTAAFPKAEIRTFVADAAASSTTNSAAIQDLVDSIKDLKLTVLINNVGGAGNLKAAFTTFADHTTKEIDDMISINMLFTLHLTQALLPLMIKQDSALIMNTGSSSYIGLPYITVYSPTKAYLNAWGNALYTELQAEGITNVEVLTVVSGNTQTGQDTRPANFLRPTAKAYVKGALAKVGCGRTIVVGYFSHALQSAVTELLPRWAQRKVLGMALKPYKGKNLDE</sequence>
<keyword evidence="1" id="KW-0521">NADP</keyword>
<dbReference type="SUPFAM" id="SSF51735">
    <property type="entry name" value="NAD(P)-binding Rossmann-fold domains"/>
    <property type="match status" value="1"/>
</dbReference>
<organism evidence="3 4">
    <name type="scientific">Mollisia scopiformis</name>
    <name type="common">Conifer needle endophyte fungus</name>
    <name type="synonym">Phialocephala scopiformis</name>
    <dbReference type="NCBI Taxonomy" id="149040"/>
    <lineage>
        <taxon>Eukaryota</taxon>
        <taxon>Fungi</taxon>
        <taxon>Dikarya</taxon>
        <taxon>Ascomycota</taxon>
        <taxon>Pezizomycotina</taxon>
        <taxon>Leotiomycetes</taxon>
        <taxon>Helotiales</taxon>
        <taxon>Mollisiaceae</taxon>
        <taxon>Mollisia</taxon>
    </lineage>
</organism>
<evidence type="ECO:0000256" key="1">
    <source>
        <dbReference type="ARBA" id="ARBA00022857"/>
    </source>
</evidence>
<dbReference type="Gene3D" id="3.40.50.720">
    <property type="entry name" value="NAD(P)-binding Rossmann-like Domain"/>
    <property type="match status" value="1"/>
</dbReference>
<accession>A0A194X4C1</accession>
<dbReference type="RefSeq" id="XP_018069383.1">
    <property type="nucleotide sequence ID" value="XM_018216987.1"/>
</dbReference>
<keyword evidence="4" id="KW-1185">Reference proteome</keyword>
<evidence type="ECO:0000256" key="2">
    <source>
        <dbReference type="ARBA" id="ARBA00023002"/>
    </source>
</evidence>
<dbReference type="PANTHER" id="PTHR43086">
    <property type="entry name" value="VERY-LONG-CHAIN 3-OXOOACYL-COA REDUCTASE"/>
    <property type="match status" value="1"/>
</dbReference>